<keyword evidence="3" id="KW-1185">Reference proteome</keyword>
<protein>
    <submittedName>
        <fullName evidence="2">Uncharacterized protein</fullName>
    </submittedName>
</protein>
<organism evidence="2 3">
    <name type="scientific">Planotetraspora thailandica</name>
    <dbReference type="NCBI Taxonomy" id="487172"/>
    <lineage>
        <taxon>Bacteria</taxon>
        <taxon>Bacillati</taxon>
        <taxon>Actinomycetota</taxon>
        <taxon>Actinomycetes</taxon>
        <taxon>Streptosporangiales</taxon>
        <taxon>Streptosporangiaceae</taxon>
        <taxon>Planotetraspora</taxon>
    </lineage>
</organism>
<sequence length="79" mass="8250">MSAGVLTFLSNVSLVVVSAACLPRAIAHLIRACVPVVTAFDELRRAIAAEEVARDGEDCAPDVDGIASGDETNSNENHQ</sequence>
<comment type="caution">
    <text evidence="2">The sequence shown here is derived from an EMBL/GenBank/DDBJ whole genome shotgun (WGS) entry which is preliminary data.</text>
</comment>
<evidence type="ECO:0000313" key="3">
    <source>
        <dbReference type="Proteomes" id="UP000605992"/>
    </source>
</evidence>
<evidence type="ECO:0000256" key="1">
    <source>
        <dbReference type="SAM" id="MobiDB-lite"/>
    </source>
</evidence>
<gene>
    <name evidence="2" type="ORF">Pth03_21180</name>
</gene>
<feature type="compositionally biased region" description="Polar residues" evidence="1">
    <location>
        <begin position="70"/>
        <end position="79"/>
    </location>
</feature>
<proteinExistence type="predicted"/>
<name>A0A8J3V470_9ACTN</name>
<dbReference type="AlphaFoldDB" id="A0A8J3V470"/>
<dbReference type="RefSeq" id="WP_203943958.1">
    <property type="nucleotide sequence ID" value="NZ_BOOR01000010.1"/>
</dbReference>
<evidence type="ECO:0000313" key="2">
    <source>
        <dbReference type="EMBL" id="GII53729.1"/>
    </source>
</evidence>
<dbReference type="EMBL" id="BOOR01000010">
    <property type="protein sequence ID" value="GII53729.1"/>
    <property type="molecule type" value="Genomic_DNA"/>
</dbReference>
<feature type="region of interest" description="Disordered" evidence="1">
    <location>
        <begin position="58"/>
        <end position="79"/>
    </location>
</feature>
<reference evidence="2" key="1">
    <citation type="submission" date="2021-01" db="EMBL/GenBank/DDBJ databases">
        <title>Whole genome shotgun sequence of Planotetraspora thailandica NBRC 104271.</title>
        <authorList>
            <person name="Komaki H."/>
            <person name="Tamura T."/>
        </authorList>
    </citation>
    <scope>NUCLEOTIDE SEQUENCE</scope>
    <source>
        <strain evidence="2">NBRC 104271</strain>
    </source>
</reference>
<accession>A0A8J3V470</accession>
<dbReference type="Proteomes" id="UP000605992">
    <property type="component" value="Unassembled WGS sequence"/>
</dbReference>